<name>A0A8S9S1Y6_BRACR</name>
<keyword evidence="2" id="KW-0507">mRNA processing</keyword>
<evidence type="ECO:0000256" key="6">
    <source>
        <dbReference type="ARBA" id="ARBA00022833"/>
    </source>
</evidence>
<feature type="compositionally biased region" description="Basic and acidic residues" evidence="13">
    <location>
        <begin position="329"/>
        <end position="341"/>
    </location>
</feature>
<dbReference type="Proteomes" id="UP000712600">
    <property type="component" value="Unassembled WGS sequence"/>
</dbReference>
<dbReference type="PROSITE" id="PS50102">
    <property type="entry name" value="RRM"/>
    <property type="match status" value="1"/>
</dbReference>
<keyword evidence="7" id="KW-0508">mRNA splicing</keyword>
<keyword evidence="6" id="KW-0862">Zinc</keyword>
<dbReference type="InterPro" id="IPR000504">
    <property type="entry name" value="RRM_dom"/>
</dbReference>
<dbReference type="PANTHER" id="PTHR13833:SF71">
    <property type="entry name" value="NHL DOMAIN-CONTAINING PROTEIN"/>
    <property type="match status" value="1"/>
</dbReference>
<protein>
    <recommendedName>
        <fullName evidence="19">CCHC-type domain-containing protein</fullName>
    </recommendedName>
</protein>
<evidence type="ECO:0000256" key="10">
    <source>
        <dbReference type="PROSITE-ProRule" id="PRU00047"/>
    </source>
</evidence>
<comment type="subcellular location">
    <subcellularLocation>
        <location evidence="1">Nucleus speckle</location>
    </subcellularLocation>
</comment>
<comment type="similarity">
    <text evidence="9">Belongs to the splicing factor SR family. RSZ subfamily.</text>
</comment>
<dbReference type="GO" id="GO:0016607">
    <property type="term" value="C:nuclear speck"/>
    <property type="evidence" value="ECO:0007669"/>
    <property type="project" value="UniProtKB-SubCell"/>
</dbReference>
<feature type="repeat" description="NHL" evidence="12">
    <location>
        <begin position="96"/>
        <end position="130"/>
    </location>
</feature>
<organism evidence="17 18">
    <name type="scientific">Brassica cretica</name>
    <name type="common">Mustard</name>
    <dbReference type="NCBI Taxonomy" id="69181"/>
    <lineage>
        <taxon>Eukaryota</taxon>
        <taxon>Viridiplantae</taxon>
        <taxon>Streptophyta</taxon>
        <taxon>Embryophyta</taxon>
        <taxon>Tracheophyta</taxon>
        <taxon>Spermatophyta</taxon>
        <taxon>Magnoliopsida</taxon>
        <taxon>eudicotyledons</taxon>
        <taxon>Gunneridae</taxon>
        <taxon>Pentapetalae</taxon>
        <taxon>rosids</taxon>
        <taxon>malvids</taxon>
        <taxon>Brassicales</taxon>
        <taxon>Brassicaceae</taxon>
        <taxon>Brassiceae</taxon>
        <taxon>Brassica</taxon>
    </lineage>
</organism>
<dbReference type="Gene3D" id="2.120.10.30">
    <property type="entry name" value="TolB, C-terminal domain"/>
    <property type="match status" value="1"/>
</dbReference>
<dbReference type="Pfam" id="PF00076">
    <property type="entry name" value="RRM_1"/>
    <property type="match status" value="1"/>
</dbReference>
<evidence type="ECO:0000256" key="9">
    <source>
        <dbReference type="ARBA" id="ARBA00061011"/>
    </source>
</evidence>
<feature type="domain" description="CCHC-type" evidence="16">
    <location>
        <begin position="254"/>
        <end position="270"/>
    </location>
</feature>
<evidence type="ECO:0000256" key="1">
    <source>
        <dbReference type="ARBA" id="ARBA00004324"/>
    </source>
</evidence>
<dbReference type="SUPFAM" id="SSF63829">
    <property type="entry name" value="Calcium-dependent phosphotriesterase"/>
    <property type="match status" value="1"/>
</dbReference>
<dbReference type="InterPro" id="IPR001258">
    <property type="entry name" value="NHL_repeat"/>
</dbReference>
<evidence type="ECO:0000256" key="12">
    <source>
        <dbReference type="PROSITE-ProRule" id="PRU00504"/>
    </source>
</evidence>
<dbReference type="GO" id="GO:0000398">
    <property type="term" value="P:mRNA splicing, via spliceosome"/>
    <property type="evidence" value="ECO:0007669"/>
    <property type="project" value="UniProtKB-ARBA"/>
</dbReference>
<gene>
    <name evidence="17" type="ORF">F2Q69_00027454</name>
</gene>
<dbReference type="SUPFAM" id="SSF54928">
    <property type="entry name" value="RNA-binding domain, RBD"/>
    <property type="match status" value="1"/>
</dbReference>
<feature type="chain" id="PRO_5035857103" description="CCHC-type domain-containing protein" evidence="14">
    <location>
        <begin position="22"/>
        <end position="379"/>
    </location>
</feature>
<feature type="compositionally biased region" description="Low complexity" evidence="13">
    <location>
        <begin position="289"/>
        <end position="299"/>
    </location>
</feature>
<evidence type="ECO:0000256" key="8">
    <source>
        <dbReference type="ARBA" id="ARBA00023242"/>
    </source>
</evidence>
<evidence type="ECO:0000313" key="17">
    <source>
        <dbReference type="EMBL" id="KAF3585954.1"/>
    </source>
</evidence>
<evidence type="ECO:0008006" key="19">
    <source>
        <dbReference type="Google" id="ProtNLM"/>
    </source>
</evidence>
<keyword evidence="8" id="KW-0539">Nucleus</keyword>
<feature type="domain" description="RRM" evidence="15">
    <location>
        <begin position="167"/>
        <end position="238"/>
    </location>
</feature>
<feature type="compositionally biased region" description="Pro residues" evidence="13">
    <location>
        <begin position="312"/>
        <end position="326"/>
    </location>
</feature>
<proteinExistence type="inferred from homology"/>
<reference evidence="17" key="1">
    <citation type="submission" date="2019-12" db="EMBL/GenBank/DDBJ databases">
        <title>Genome sequencing and annotation of Brassica cretica.</title>
        <authorList>
            <person name="Studholme D.J."/>
            <person name="Sarris P."/>
        </authorList>
    </citation>
    <scope>NUCLEOTIDE SEQUENCE</scope>
    <source>
        <strain evidence="17">PFS-109/04</strain>
        <tissue evidence="17">Leaf</tissue>
    </source>
</reference>
<evidence type="ECO:0000256" key="14">
    <source>
        <dbReference type="SAM" id="SignalP"/>
    </source>
</evidence>
<dbReference type="FunFam" id="3.30.70.330:FF:000214">
    <property type="entry name" value="Serine/arginine-rich splicing factor 7"/>
    <property type="match status" value="1"/>
</dbReference>
<dbReference type="SMART" id="SM00343">
    <property type="entry name" value="ZnF_C2HC"/>
    <property type="match status" value="1"/>
</dbReference>
<dbReference type="SUPFAM" id="SSF57756">
    <property type="entry name" value="Retrovirus zinc finger-like domains"/>
    <property type="match status" value="1"/>
</dbReference>
<feature type="region of interest" description="Disordered" evidence="13">
    <location>
        <begin position="232"/>
        <end position="255"/>
    </location>
</feature>
<feature type="compositionally biased region" description="Basic and acidic residues" evidence="13">
    <location>
        <begin position="366"/>
        <end position="379"/>
    </location>
</feature>
<dbReference type="Pfam" id="PF25021">
    <property type="entry name" value="TEN_NHL"/>
    <property type="match status" value="1"/>
</dbReference>
<dbReference type="PROSITE" id="PS51125">
    <property type="entry name" value="NHL"/>
    <property type="match status" value="1"/>
</dbReference>
<dbReference type="EMBL" id="QGKX02000088">
    <property type="protein sequence ID" value="KAF3585954.1"/>
    <property type="molecule type" value="Genomic_DNA"/>
</dbReference>
<evidence type="ECO:0000256" key="3">
    <source>
        <dbReference type="ARBA" id="ARBA00022723"/>
    </source>
</evidence>
<dbReference type="GO" id="GO:0003723">
    <property type="term" value="F:RNA binding"/>
    <property type="evidence" value="ECO:0007669"/>
    <property type="project" value="UniProtKB-UniRule"/>
</dbReference>
<evidence type="ECO:0000256" key="11">
    <source>
        <dbReference type="PROSITE-ProRule" id="PRU00176"/>
    </source>
</evidence>
<feature type="signal peptide" evidence="14">
    <location>
        <begin position="1"/>
        <end position="21"/>
    </location>
</feature>
<dbReference type="InterPro" id="IPR001878">
    <property type="entry name" value="Znf_CCHC"/>
</dbReference>
<dbReference type="InterPro" id="IPR056822">
    <property type="entry name" value="TEN_NHL"/>
</dbReference>
<keyword evidence="14" id="KW-0732">Signal</keyword>
<keyword evidence="5 10" id="KW-0863">Zinc-finger</keyword>
<keyword evidence="4" id="KW-0677">Repeat</keyword>
<dbReference type="GO" id="GO:0008270">
    <property type="term" value="F:zinc ion binding"/>
    <property type="evidence" value="ECO:0007669"/>
    <property type="project" value="UniProtKB-KW"/>
</dbReference>
<keyword evidence="11" id="KW-0694">RNA-binding</keyword>
<feature type="compositionally biased region" description="Basic residues" evidence="13">
    <location>
        <begin position="300"/>
        <end position="310"/>
    </location>
</feature>
<dbReference type="InterPro" id="IPR012677">
    <property type="entry name" value="Nucleotide-bd_a/b_plait_sf"/>
</dbReference>
<keyword evidence="3" id="KW-0479">Metal-binding</keyword>
<evidence type="ECO:0000256" key="13">
    <source>
        <dbReference type="SAM" id="MobiDB-lite"/>
    </source>
</evidence>
<comment type="caution">
    <text evidence="17">The sequence shown here is derived from an EMBL/GenBank/DDBJ whole genome shotgun (WGS) entry which is preliminary data.</text>
</comment>
<dbReference type="PANTHER" id="PTHR13833">
    <property type="match status" value="1"/>
</dbReference>
<accession>A0A8S9S1Y6</accession>
<evidence type="ECO:0000259" key="15">
    <source>
        <dbReference type="PROSITE" id="PS50102"/>
    </source>
</evidence>
<evidence type="ECO:0000256" key="5">
    <source>
        <dbReference type="ARBA" id="ARBA00022771"/>
    </source>
</evidence>
<dbReference type="InterPro" id="IPR036875">
    <property type="entry name" value="Znf_CCHC_sf"/>
</dbReference>
<dbReference type="InterPro" id="IPR011042">
    <property type="entry name" value="6-blade_b-propeller_TolB-like"/>
</dbReference>
<evidence type="ECO:0000259" key="16">
    <source>
        <dbReference type="PROSITE" id="PS50158"/>
    </source>
</evidence>
<evidence type="ECO:0000313" key="18">
    <source>
        <dbReference type="Proteomes" id="UP000712600"/>
    </source>
</evidence>
<evidence type="ECO:0000256" key="2">
    <source>
        <dbReference type="ARBA" id="ARBA00022664"/>
    </source>
</evidence>
<dbReference type="SMART" id="SM00360">
    <property type="entry name" value="RRM"/>
    <property type="match status" value="1"/>
</dbReference>
<dbReference type="CDD" id="cd12373">
    <property type="entry name" value="RRM_SRSF3_like"/>
    <property type="match status" value="1"/>
</dbReference>
<dbReference type="InterPro" id="IPR035979">
    <property type="entry name" value="RBD_domain_sf"/>
</dbReference>
<evidence type="ECO:0000256" key="7">
    <source>
        <dbReference type="ARBA" id="ARBA00023187"/>
    </source>
</evidence>
<feature type="compositionally biased region" description="Basic residues" evidence="13">
    <location>
        <begin position="271"/>
        <end position="285"/>
    </location>
</feature>
<feature type="region of interest" description="Disordered" evidence="13">
    <location>
        <begin position="267"/>
        <end position="379"/>
    </location>
</feature>
<dbReference type="Gene3D" id="3.30.70.330">
    <property type="match status" value="1"/>
</dbReference>
<dbReference type="AlphaFoldDB" id="A0A8S9S1Y6"/>
<sequence length="379" mass="42102">MAWSFSSLLLFSFFVFNLVEGKPVLEDGYEVTTVVDGHKSGLNPHTVHALPGSSNMIVLDSSGSTFYTTSFPLSVDSVINRFAGDGNPGYLDGNAGNSRFNKPRGFAVDAKGNVYVADKNNKAIRKISSSGYVTTIAGGTSKEFGHRDGPAQNATFSSDFEITFIPQRFYVGNLDPRVTERELEDEFRIFGVLRNVWVARRPPGYAFLEFDDERDALDAIRALDGKNGWRVELSHKDKGGRGGGGRRGGIEDSKCYECGEPGHFARECRRGRGGYGRRRSPSPRRRSPDYGYGRRSISPRGRRSPPRRRSVSPPPPRRYSRSPPPYRSSRRDSPRRRDSPYGRRSPYANGTPFAPSYGQSSLASSEKVEKVRPKEPPNS</sequence>
<evidence type="ECO:0000256" key="4">
    <source>
        <dbReference type="ARBA" id="ARBA00022737"/>
    </source>
</evidence>
<dbReference type="Pfam" id="PF00098">
    <property type="entry name" value="zf-CCHC"/>
    <property type="match status" value="1"/>
</dbReference>
<dbReference type="PROSITE" id="PS50158">
    <property type="entry name" value="ZF_CCHC"/>
    <property type="match status" value="1"/>
</dbReference>
<dbReference type="Gene3D" id="4.10.60.10">
    <property type="entry name" value="Zinc finger, CCHC-type"/>
    <property type="match status" value="1"/>
</dbReference>